<evidence type="ECO:0000313" key="2">
    <source>
        <dbReference type="EMBL" id="EFN71278.1"/>
    </source>
</evidence>
<accession>E2A5L0</accession>
<dbReference type="AlphaFoldDB" id="E2A5L0"/>
<dbReference type="InterPro" id="IPR005162">
    <property type="entry name" value="Retrotrans_gag_dom"/>
</dbReference>
<dbReference type="Proteomes" id="UP000000311">
    <property type="component" value="Unassembled WGS sequence"/>
</dbReference>
<evidence type="ECO:0000313" key="3">
    <source>
        <dbReference type="Proteomes" id="UP000000311"/>
    </source>
</evidence>
<reference evidence="2 3" key="1">
    <citation type="journal article" date="2010" name="Science">
        <title>Genomic comparison of the ants Camponotus floridanus and Harpegnathos saltator.</title>
        <authorList>
            <person name="Bonasio R."/>
            <person name="Zhang G."/>
            <person name="Ye C."/>
            <person name="Mutti N.S."/>
            <person name="Fang X."/>
            <person name="Qin N."/>
            <person name="Donahue G."/>
            <person name="Yang P."/>
            <person name="Li Q."/>
            <person name="Li C."/>
            <person name="Zhang P."/>
            <person name="Huang Z."/>
            <person name="Berger S.L."/>
            <person name="Reinberg D."/>
            <person name="Wang J."/>
            <person name="Liebig J."/>
        </authorList>
    </citation>
    <scope>NUCLEOTIDE SEQUENCE [LARGE SCALE GENOMIC DNA]</scope>
    <source>
        <strain evidence="3">C129</strain>
    </source>
</reference>
<dbReference type="Pfam" id="PF03732">
    <property type="entry name" value="Retrotrans_gag"/>
    <property type="match status" value="1"/>
</dbReference>
<protein>
    <recommendedName>
        <fullName evidence="1">Retrotransposon gag domain-containing protein</fullName>
    </recommendedName>
</protein>
<sequence length="143" mass="16997">LHFPGKRDNDAEAFLLRIKEARAIVPISDADLFKCLPLFLSEVALYWVRLESGNWRDWNDFEAAWRGRFGDPDYQYALRDEIFRRTQGEYETAADYLTCLRALLSRMTPPWPLEEQLNFAHRNMLPRLQIAIRQQEFRDFATL</sequence>
<proteinExistence type="predicted"/>
<feature type="non-terminal residue" evidence="2">
    <location>
        <position position="1"/>
    </location>
</feature>
<organism evidence="3">
    <name type="scientific">Camponotus floridanus</name>
    <name type="common">Florida carpenter ant</name>
    <dbReference type="NCBI Taxonomy" id="104421"/>
    <lineage>
        <taxon>Eukaryota</taxon>
        <taxon>Metazoa</taxon>
        <taxon>Ecdysozoa</taxon>
        <taxon>Arthropoda</taxon>
        <taxon>Hexapoda</taxon>
        <taxon>Insecta</taxon>
        <taxon>Pterygota</taxon>
        <taxon>Neoptera</taxon>
        <taxon>Endopterygota</taxon>
        <taxon>Hymenoptera</taxon>
        <taxon>Apocrita</taxon>
        <taxon>Aculeata</taxon>
        <taxon>Formicoidea</taxon>
        <taxon>Formicidae</taxon>
        <taxon>Formicinae</taxon>
        <taxon>Camponotus</taxon>
    </lineage>
</organism>
<feature type="domain" description="Retrotransposon gag" evidence="1">
    <location>
        <begin position="37"/>
        <end position="116"/>
    </location>
</feature>
<name>E2A5L0_CAMFO</name>
<keyword evidence="3" id="KW-1185">Reference proteome</keyword>
<dbReference type="EMBL" id="GL436997">
    <property type="protein sequence ID" value="EFN71278.1"/>
    <property type="molecule type" value="Genomic_DNA"/>
</dbReference>
<dbReference type="OMA" id="YAHRNIL"/>
<dbReference type="InParanoid" id="E2A5L0"/>
<feature type="non-terminal residue" evidence="2">
    <location>
        <position position="143"/>
    </location>
</feature>
<evidence type="ECO:0000259" key="1">
    <source>
        <dbReference type="Pfam" id="PF03732"/>
    </source>
</evidence>
<gene>
    <name evidence="2" type="ORF">EAG_11517</name>
</gene>
<dbReference type="OrthoDB" id="7552527at2759"/>